<dbReference type="SUPFAM" id="SSF48726">
    <property type="entry name" value="Immunoglobulin"/>
    <property type="match status" value="1"/>
</dbReference>
<dbReference type="Proteomes" id="UP000792457">
    <property type="component" value="Unassembled WGS sequence"/>
</dbReference>
<reference evidence="2" key="2">
    <citation type="submission" date="2017-10" db="EMBL/GenBank/DDBJ databases">
        <title>Ladona fulva Genome sequencing and assembly.</title>
        <authorList>
            <person name="Murali S."/>
            <person name="Richards S."/>
            <person name="Bandaranaike D."/>
            <person name="Bellair M."/>
            <person name="Blankenburg K."/>
            <person name="Chao H."/>
            <person name="Dinh H."/>
            <person name="Doddapaneni H."/>
            <person name="Dugan-Rocha S."/>
            <person name="Elkadiri S."/>
            <person name="Gnanaolivu R."/>
            <person name="Hernandez B."/>
            <person name="Skinner E."/>
            <person name="Javaid M."/>
            <person name="Lee S."/>
            <person name="Li M."/>
            <person name="Ming W."/>
            <person name="Munidasa M."/>
            <person name="Muniz J."/>
            <person name="Nguyen L."/>
            <person name="Hughes D."/>
            <person name="Osuji N."/>
            <person name="Pu L.-L."/>
            <person name="Puazo M."/>
            <person name="Qu C."/>
            <person name="Quiroz J."/>
            <person name="Raj R."/>
            <person name="Weissenberger G."/>
            <person name="Xin Y."/>
            <person name="Zou X."/>
            <person name="Han Y."/>
            <person name="Worley K."/>
            <person name="Muzny D."/>
            <person name="Gibbs R."/>
        </authorList>
    </citation>
    <scope>NUCLEOTIDE SEQUENCE</scope>
    <source>
        <strain evidence="2">Sampled in the wild</strain>
    </source>
</reference>
<gene>
    <name evidence="2" type="ORF">J437_LFUL005791</name>
</gene>
<dbReference type="AlphaFoldDB" id="A0A8K0K281"/>
<reference evidence="2" key="1">
    <citation type="submission" date="2013-04" db="EMBL/GenBank/DDBJ databases">
        <authorList>
            <person name="Qu J."/>
            <person name="Murali S.C."/>
            <person name="Bandaranaike D."/>
            <person name="Bellair M."/>
            <person name="Blankenburg K."/>
            <person name="Chao H."/>
            <person name="Dinh H."/>
            <person name="Doddapaneni H."/>
            <person name="Downs B."/>
            <person name="Dugan-Rocha S."/>
            <person name="Elkadiri S."/>
            <person name="Gnanaolivu R.D."/>
            <person name="Hernandez B."/>
            <person name="Javaid M."/>
            <person name="Jayaseelan J.C."/>
            <person name="Lee S."/>
            <person name="Li M."/>
            <person name="Ming W."/>
            <person name="Munidasa M."/>
            <person name="Muniz J."/>
            <person name="Nguyen L."/>
            <person name="Ongeri F."/>
            <person name="Osuji N."/>
            <person name="Pu L.-L."/>
            <person name="Puazo M."/>
            <person name="Qu C."/>
            <person name="Quiroz J."/>
            <person name="Raj R."/>
            <person name="Weissenberger G."/>
            <person name="Xin Y."/>
            <person name="Zou X."/>
            <person name="Han Y."/>
            <person name="Richards S."/>
            <person name="Worley K."/>
            <person name="Muzny D."/>
            <person name="Gibbs R."/>
        </authorList>
    </citation>
    <scope>NUCLEOTIDE SEQUENCE</scope>
    <source>
        <strain evidence="2">Sampled in the wild</strain>
    </source>
</reference>
<evidence type="ECO:0000259" key="1">
    <source>
        <dbReference type="PROSITE" id="PS50835"/>
    </source>
</evidence>
<protein>
    <recommendedName>
        <fullName evidence="1">Ig-like domain-containing protein</fullName>
    </recommendedName>
</protein>
<organism evidence="2 3">
    <name type="scientific">Ladona fulva</name>
    <name type="common">Scarce chaser dragonfly</name>
    <name type="synonym">Libellula fulva</name>
    <dbReference type="NCBI Taxonomy" id="123851"/>
    <lineage>
        <taxon>Eukaryota</taxon>
        <taxon>Metazoa</taxon>
        <taxon>Ecdysozoa</taxon>
        <taxon>Arthropoda</taxon>
        <taxon>Hexapoda</taxon>
        <taxon>Insecta</taxon>
        <taxon>Pterygota</taxon>
        <taxon>Palaeoptera</taxon>
        <taxon>Odonata</taxon>
        <taxon>Epiprocta</taxon>
        <taxon>Anisoptera</taxon>
        <taxon>Libelluloidea</taxon>
        <taxon>Libellulidae</taxon>
        <taxon>Ladona</taxon>
    </lineage>
</organism>
<dbReference type="OrthoDB" id="7635112at2759"/>
<dbReference type="CDD" id="cd00096">
    <property type="entry name" value="Ig"/>
    <property type="match status" value="1"/>
</dbReference>
<dbReference type="EMBL" id="KZ308203">
    <property type="protein sequence ID" value="KAG8224623.1"/>
    <property type="molecule type" value="Genomic_DNA"/>
</dbReference>
<comment type="caution">
    <text evidence="2">The sequence shown here is derived from an EMBL/GenBank/DDBJ whole genome shotgun (WGS) entry which is preliminary data.</text>
</comment>
<evidence type="ECO:0000313" key="3">
    <source>
        <dbReference type="Proteomes" id="UP000792457"/>
    </source>
</evidence>
<evidence type="ECO:0000313" key="2">
    <source>
        <dbReference type="EMBL" id="KAG8224623.1"/>
    </source>
</evidence>
<dbReference type="PANTHER" id="PTHR23278">
    <property type="entry name" value="SIDESTEP PROTEIN"/>
    <property type="match status" value="1"/>
</dbReference>
<dbReference type="PANTHER" id="PTHR23278:SF19">
    <property type="entry name" value="OBSCURIN"/>
    <property type="match status" value="1"/>
</dbReference>
<dbReference type="InterPro" id="IPR036179">
    <property type="entry name" value="Ig-like_dom_sf"/>
</dbReference>
<name>A0A8K0K281_LADFU</name>
<proteinExistence type="predicted"/>
<dbReference type="PROSITE" id="PS50835">
    <property type="entry name" value="IG_LIKE"/>
    <property type="match status" value="1"/>
</dbReference>
<dbReference type="Gene3D" id="2.60.40.10">
    <property type="entry name" value="Immunoglobulins"/>
    <property type="match status" value="1"/>
</dbReference>
<sequence length="185" mass="21037">MFAWSADAGGLRELVRKGKAPSRSIRSLTLPGCLLFPCDWKEASGKGLRALFNLYPCDCAEHPIQCVASQWCLKKRRSHLAELKKEAGLIRTRSPATHSHDGCSAALIWNGSRNYDARRKNSEKVSHWKEKDLVDERAYFRTITEPATLSIDSVEERDEGEYRCRVDFRKSPTRNTKVRLTVIGE</sequence>
<feature type="domain" description="Ig-like" evidence="1">
    <location>
        <begin position="103"/>
        <end position="181"/>
    </location>
</feature>
<accession>A0A8K0K281</accession>
<keyword evidence="3" id="KW-1185">Reference proteome</keyword>
<dbReference type="InterPro" id="IPR007110">
    <property type="entry name" value="Ig-like_dom"/>
</dbReference>
<dbReference type="InterPro" id="IPR013783">
    <property type="entry name" value="Ig-like_fold"/>
</dbReference>